<reference evidence="1 2" key="1">
    <citation type="submission" date="2016-06" db="EMBL/GenBank/DDBJ databases">
        <title>Living apart together: crosstalk between the core and supernumerary genomes in a fungal plant pathogen.</title>
        <authorList>
            <person name="Vanheule A."/>
            <person name="Audenaert K."/>
            <person name="Warris S."/>
            <person name="Van De Geest H."/>
            <person name="Schijlen E."/>
            <person name="Hofte M."/>
            <person name="De Saeger S."/>
            <person name="Haesaert G."/>
            <person name="Waalwijk C."/>
            <person name="Van Der Lee T."/>
        </authorList>
    </citation>
    <scope>NUCLEOTIDE SEQUENCE [LARGE SCALE GENOMIC DNA]</scope>
    <source>
        <strain evidence="1 2">2516</strain>
    </source>
</reference>
<dbReference type="AlphaFoldDB" id="A0A1B8AQB7"/>
<dbReference type="InterPro" id="IPR022085">
    <property type="entry name" value="OpdG"/>
</dbReference>
<dbReference type="EMBL" id="LYXU01000003">
    <property type="protein sequence ID" value="OBS22759.1"/>
    <property type="molecule type" value="Genomic_DNA"/>
</dbReference>
<comment type="caution">
    <text evidence="1">The sequence shown here is derived from an EMBL/GenBank/DDBJ whole genome shotgun (WGS) entry which is preliminary data.</text>
</comment>
<dbReference type="InterPro" id="IPR053204">
    <property type="entry name" value="Oxopyrrolidines_Biosynth-assoc"/>
</dbReference>
<organism evidence="1 2">
    <name type="scientific">Fusarium poae</name>
    <dbReference type="NCBI Taxonomy" id="36050"/>
    <lineage>
        <taxon>Eukaryota</taxon>
        <taxon>Fungi</taxon>
        <taxon>Dikarya</taxon>
        <taxon>Ascomycota</taxon>
        <taxon>Pezizomycotina</taxon>
        <taxon>Sordariomycetes</taxon>
        <taxon>Hypocreomycetidae</taxon>
        <taxon>Hypocreales</taxon>
        <taxon>Nectriaceae</taxon>
        <taxon>Fusarium</taxon>
    </lineage>
</organism>
<sequence>MADKIKDLLADDSVSAQDAAQKIASSCIDAIEKNEDASKIEDELYNLWQAVLTAAEQTPHDRQDKLVQVMQAIKELAPSGEKAKKIVVWGDETRWDTLPLFGPTARDEFDGAQENSEESCVNINAFFARVTAAGIDDFTLYAIWTLRDAIEDPTADEIAQKTPQRLLKAASVWFIYAGDSLTKATKEGKLFDGKMAKPGASLEDGVEWRGFCDDRWKAWEQRMSALKTADLPEDTKALIEKAAQCLNKA</sequence>
<dbReference type="PANTHER" id="PTHR38797:SF4">
    <property type="entry name" value="NUCLEAR PORE COMPLEX PROTEIN NUP85"/>
    <property type="match status" value="1"/>
</dbReference>
<proteinExistence type="predicted"/>
<keyword evidence="2" id="KW-1185">Reference proteome</keyword>
<gene>
    <name evidence="1" type="ORF">FPOA_09087</name>
</gene>
<evidence type="ECO:0000313" key="1">
    <source>
        <dbReference type="EMBL" id="OBS22759.1"/>
    </source>
</evidence>
<dbReference type="STRING" id="36050.A0A1B8AQB7"/>
<dbReference type="Pfam" id="PF12311">
    <property type="entry name" value="DUF3632"/>
    <property type="match status" value="1"/>
</dbReference>
<evidence type="ECO:0000313" key="2">
    <source>
        <dbReference type="Proteomes" id="UP000091967"/>
    </source>
</evidence>
<dbReference type="OMA" id="WINQNAF"/>
<dbReference type="Proteomes" id="UP000091967">
    <property type="component" value="Unassembled WGS sequence"/>
</dbReference>
<accession>A0A1B8AQB7</accession>
<dbReference type="PANTHER" id="PTHR38797">
    <property type="entry name" value="NUCLEAR PORE COMPLEX PROTEIN NUP85-RELATED"/>
    <property type="match status" value="1"/>
</dbReference>
<protein>
    <submittedName>
        <fullName evidence="1">Uncharacterized protein</fullName>
    </submittedName>
</protein>
<name>A0A1B8AQB7_FUSPO</name>